<feature type="transmembrane region" description="Helical" evidence="1">
    <location>
        <begin position="50"/>
        <end position="75"/>
    </location>
</feature>
<keyword evidence="1" id="KW-0472">Membrane</keyword>
<protein>
    <submittedName>
        <fullName evidence="2">Uncharacterized protein</fullName>
    </submittedName>
</protein>
<keyword evidence="1" id="KW-0812">Transmembrane</keyword>
<accession>A0A812CN00</accession>
<keyword evidence="3" id="KW-1185">Reference proteome</keyword>
<keyword evidence="1" id="KW-1133">Transmembrane helix</keyword>
<reference evidence="2" key="1">
    <citation type="submission" date="2021-01" db="EMBL/GenBank/DDBJ databases">
        <authorList>
            <person name="Li R."/>
            <person name="Bekaert M."/>
        </authorList>
    </citation>
    <scope>NUCLEOTIDE SEQUENCE</scope>
    <source>
        <strain evidence="2">Farmed</strain>
    </source>
</reference>
<evidence type="ECO:0000256" key="1">
    <source>
        <dbReference type="SAM" id="Phobius"/>
    </source>
</evidence>
<evidence type="ECO:0000313" key="3">
    <source>
        <dbReference type="Proteomes" id="UP000597762"/>
    </source>
</evidence>
<comment type="caution">
    <text evidence="2">The sequence shown here is derived from an EMBL/GenBank/DDBJ whole genome shotgun (WGS) entry which is preliminary data.</text>
</comment>
<feature type="transmembrane region" description="Helical" evidence="1">
    <location>
        <begin position="192"/>
        <end position="211"/>
    </location>
</feature>
<feature type="transmembrane region" description="Helical" evidence="1">
    <location>
        <begin position="148"/>
        <end position="172"/>
    </location>
</feature>
<dbReference type="Proteomes" id="UP000597762">
    <property type="component" value="Unassembled WGS sequence"/>
</dbReference>
<organism evidence="2 3">
    <name type="scientific">Acanthosepion pharaonis</name>
    <name type="common">Pharaoh cuttlefish</name>
    <name type="synonym">Sepia pharaonis</name>
    <dbReference type="NCBI Taxonomy" id="158019"/>
    <lineage>
        <taxon>Eukaryota</taxon>
        <taxon>Metazoa</taxon>
        <taxon>Spiralia</taxon>
        <taxon>Lophotrochozoa</taxon>
        <taxon>Mollusca</taxon>
        <taxon>Cephalopoda</taxon>
        <taxon>Coleoidea</taxon>
        <taxon>Decapodiformes</taxon>
        <taxon>Sepiida</taxon>
        <taxon>Sepiina</taxon>
        <taxon>Sepiidae</taxon>
        <taxon>Acanthosepion</taxon>
    </lineage>
</organism>
<dbReference type="AlphaFoldDB" id="A0A812CN00"/>
<proteinExistence type="predicted"/>
<sequence>MVVTQLPFLVIANADSTLWSEISPAPILSEIPTLMLTKYLPTLNLSLTHFFSFLCILPADIFIFGSIVGASGQVFTLFSFPLTLCKFVFVSTLCALSTSFSLTLLPFTLFFSLISTLFSSILFHLFSLHLFLSTFTFSFLFPMISTFLFLFLYFLFFSTLFLFTSVSTLSLFPSSSTLSLSLFPSVSTLSLSLFPSVSTLSSFVPFSLYSLSLSSFVPL</sequence>
<evidence type="ECO:0000313" key="2">
    <source>
        <dbReference type="EMBL" id="CAE1272045.1"/>
    </source>
</evidence>
<gene>
    <name evidence="2" type="ORF">SPHA_37510</name>
</gene>
<name>A0A812CN00_ACAPH</name>
<dbReference type="EMBL" id="CAHIKZ030001669">
    <property type="protein sequence ID" value="CAE1272045.1"/>
    <property type="molecule type" value="Genomic_DNA"/>
</dbReference>